<comment type="caution">
    <text evidence="2">The sequence shown here is derived from an EMBL/GenBank/DDBJ whole genome shotgun (WGS) entry which is preliminary data.</text>
</comment>
<proteinExistence type="predicted"/>
<evidence type="ECO:0000313" key="3">
    <source>
        <dbReference type="Proteomes" id="UP000762676"/>
    </source>
</evidence>
<dbReference type="EMBL" id="BMAT01009297">
    <property type="protein sequence ID" value="GFS03424.1"/>
    <property type="molecule type" value="Genomic_DNA"/>
</dbReference>
<name>A0AAV4HZJ4_9GAST</name>
<feature type="compositionally biased region" description="Acidic residues" evidence="1">
    <location>
        <begin position="86"/>
        <end position="119"/>
    </location>
</feature>
<feature type="compositionally biased region" description="Polar residues" evidence="1">
    <location>
        <begin position="1"/>
        <end position="29"/>
    </location>
</feature>
<dbReference type="AlphaFoldDB" id="A0AAV4HZJ4"/>
<reference evidence="2 3" key="1">
    <citation type="journal article" date="2021" name="Elife">
        <title>Chloroplast acquisition without the gene transfer in kleptoplastic sea slugs, Plakobranchus ocellatus.</title>
        <authorList>
            <person name="Maeda T."/>
            <person name="Takahashi S."/>
            <person name="Yoshida T."/>
            <person name="Shimamura S."/>
            <person name="Takaki Y."/>
            <person name="Nagai Y."/>
            <person name="Toyoda A."/>
            <person name="Suzuki Y."/>
            <person name="Arimoto A."/>
            <person name="Ishii H."/>
            <person name="Satoh N."/>
            <person name="Nishiyama T."/>
            <person name="Hasebe M."/>
            <person name="Maruyama T."/>
            <person name="Minagawa J."/>
            <person name="Obokata J."/>
            <person name="Shigenobu S."/>
        </authorList>
    </citation>
    <scope>NUCLEOTIDE SEQUENCE [LARGE SCALE GENOMIC DNA]</scope>
</reference>
<feature type="region of interest" description="Disordered" evidence="1">
    <location>
        <begin position="1"/>
        <end position="126"/>
    </location>
</feature>
<accession>A0AAV4HZJ4</accession>
<keyword evidence="3" id="KW-1185">Reference proteome</keyword>
<sequence>MSPQGLSYQRSEPAPHTQTHRALSTNDAATSDHPAAKQNLHRYFSCSGQIEHPPKPKPHLIKDGGILQDDGVADAGAAHKHKEDRSDDEDDGAAYKDIDDEDDGDEEKDEENIDDDDDDGHNNIGW</sequence>
<evidence type="ECO:0000313" key="2">
    <source>
        <dbReference type="EMBL" id="GFS03424.1"/>
    </source>
</evidence>
<gene>
    <name evidence="2" type="ORF">ElyMa_004631400</name>
</gene>
<dbReference type="Proteomes" id="UP000762676">
    <property type="component" value="Unassembled WGS sequence"/>
</dbReference>
<evidence type="ECO:0000256" key="1">
    <source>
        <dbReference type="SAM" id="MobiDB-lite"/>
    </source>
</evidence>
<organism evidence="2 3">
    <name type="scientific">Elysia marginata</name>
    <dbReference type="NCBI Taxonomy" id="1093978"/>
    <lineage>
        <taxon>Eukaryota</taxon>
        <taxon>Metazoa</taxon>
        <taxon>Spiralia</taxon>
        <taxon>Lophotrochozoa</taxon>
        <taxon>Mollusca</taxon>
        <taxon>Gastropoda</taxon>
        <taxon>Heterobranchia</taxon>
        <taxon>Euthyneura</taxon>
        <taxon>Panpulmonata</taxon>
        <taxon>Sacoglossa</taxon>
        <taxon>Placobranchoidea</taxon>
        <taxon>Plakobranchidae</taxon>
        <taxon>Elysia</taxon>
    </lineage>
</organism>
<protein>
    <submittedName>
        <fullName evidence="2">Uncharacterized protein</fullName>
    </submittedName>
</protein>